<feature type="domain" description="RNA polymerase sigma-70 region 2" evidence="6">
    <location>
        <begin position="12"/>
        <end position="75"/>
    </location>
</feature>
<dbReference type="Pfam" id="PF04542">
    <property type="entry name" value="Sigma70_r2"/>
    <property type="match status" value="1"/>
</dbReference>
<organism evidence="8 9">
    <name type="scientific">Streptomyces gulbargensis</name>
    <dbReference type="NCBI Taxonomy" id="364901"/>
    <lineage>
        <taxon>Bacteria</taxon>
        <taxon>Bacillati</taxon>
        <taxon>Actinomycetota</taxon>
        <taxon>Actinomycetes</taxon>
        <taxon>Kitasatosporales</taxon>
        <taxon>Streptomycetaceae</taxon>
        <taxon>Streptomyces</taxon>
    </lineage>
</organism>
<evidence type="ECO:0000256" key="2">
    <source>
        <dbReference type="ARBA" id="ARBA00011344"/>
    </source>
</evidence>
<evidence type="ECO:0000256" key="3">
    <source>
        <dbReference type="ARBA" id="ARBA00023015"/>
    </source>
</evidence>
<sequence>MNDETTAAAAEFQRLRPRLMGIAYGLLGSVDEAEDVVQDAWLRLCGTERGTIRDLTGWLIVTTSRLAQDVLKSARHRREAYVGPWLPEPLIGNLAEGGAVDPVDRVTLDESLGMAMLVVLESLTPAERTAFVLHDVFGLEFSEVAEAVGRTPAACRQLASRARKRVAAGAPRFEVTAESRRHVVDAFAAACREGDIAGLLGLLDPGVVLRADGGGVVRAARRPVVGAERVSRYLAGISRKSPGRFTVVAVNGLPGLVWSKDGTVVGVLSLTIGGGRITSVDLVRNPEKLTRTRLAADATAATP</sequence>
<dbReference type="InterPro" id="IPR032710">
    <property type="entry name" value="NTF2-like_dom_sf"/>
</dbReference>
<comment type="caution">
    <text evidence="8">The sequence shown here is derived from an EMBL/GenBank/DDBJ whole genome shotgun (WGS) entry which is preliminary data.</text>
</comment>
<dbReference type="InterPro" id="IPR036388">
    <property type="entry name" value="WH-like_DNA-bd_sf"/>
</dbReference>
<dbReference type="InterPro" id="IPR013324">
    <property type="entry name" value="RNA_pol_sigma_r3/r4-like"/>
</dbReference>
<reference evidence="9" key="1">
    <citation type="journal article" date="2019" name="Int. J. Syst. Evol. Microbiol.">
        <title>The Global Catalogue of Microorganisms (GCM) 10K type strain sequencing project: providing services to taxonomists for standard genome sequencing and annotation.</title>
        <authorList>
            <consortium name="The Broad Institute Genomics Platform"/>
            <consortium name="The Broad Institute Genome Sequencing Center for Infectious Disease"/>
            <person name="Wu L."/>
            <person name="Ma J."/>
        </authorList>
    </citation>
    <scope>NUCLEOTIDE SEQUENCE [LARGE SCALE GENOMIC DNA]</scope>
    <source>
        <strain evidence="9">JCM 16956</strain>
    </source>
</reference>
<dbReference type="SUPFAM" id="SSF54427">
    <property type="entry name" value="NTF2-like"/>
    <property type="match status" value="1"/>
</dbReference>
<dbReference type="Gene3D" id="1.10.1740.10">
    <property type="match status" value="1"/>
</dbReference>
<dbReference type="Gene3D" id="1.10.10.10">
    <property type="entry name" value="Winged helix-like DNA-binding domain superfamily/Winged helix DNA-binding domain"/>
    <property type="match status" value="1"/>
</dbReference>
<dbReference type="RefSeq" id="WP_345282807.1">
    <property type="nucleotide sequence ID" value="NZ_BAABAJ010000008.1"/>
</dbReference>
<dbReference type="NCBIfam" id="NF007214">
    <property type="entry name" value="PRK09636.1"/>
    <property type="match status" value="1"/>
</dbReference>
<evidence type="ECO:0000313" key="8">
    <source>
        <dbReference type="EMBL" id="GAA3919387.1"/>
    </source>
</evidence>
<dbReference type="InterPro" id="IPR007627">
    <property type="entry name" value="RNA_pol_sigma70_r2"/>
</dbReference>
<feature type="domain" description="RNA polymerase sigma factor 70 region 4 type 2" evidence="7">
    <location>
        <begin position="115"/>
        <end position="165"/>
    </location>
</feature>
<evidence type="ECO:0000313" key="9">
    <source>
        <dbReference type="Proteomes" id="UP001501000"/>
    </source>
</evidence>
<proteinExistence type="inferred from homology"/>
<dbReference type="SUPFAM" id="SSF88659">
    <property type="entry name" value="Sigma3 and sigma4 domains of RNA polymerase sigma factors"/>
    <property type="match status" value="1"/>
</dbReference>
<dbReference type="InterPro" id="IPR014284">
    <property type="entry name" value="RNA_pol_sigma-70_dom"/>
</dbReference>
<dbReference type="Gene3D" id="3.10.450.50">
    <property type="match status" value="1"/>
</dbReference>
<evidence type="ECO:0000259" key="6">
    <source>
        <dbReference type="Pfam" id="PF04542"/>
    </source>
</evidence>
<keyword evidence="9" id="KW-1185">Reference proteome</keyword>
<keyword evidence="5" id="KW-0804">Transcription</keyword>
<evidence type="ECO:0000256" key="4">
    <source>
        <dbReference type="ARBA" id="ARBA00023082"/>
    </source>
</evidence>
<gene>
    <name evidence="8" type="primary">sigJ_2</name>
    <name evidence="8" type="ORF">GCM10022244_30620</name>
</gene>
<evidence type="ECO:0000256" key="5">
    <source>
        <dbReference type="ARBA" id="ARBA00023163"/>
    </source>
</evidence>
<keyword evidence="4" id="KW-0731">Sigma factor</keyword>
<dbReference type="EMBL" id="BAABAJ010000008">
    <property type="protein sequence ID" value="GAA3919387.1"/>
    <property type="molecule type" value="Genomic_DNA"/>
</dbReference>
<dbReference type="PANTHER" id="PTHR30173:SF43">
    <property type="entry name" value="ECF RNA POLYMERASE SIGMA FACTOR SIGI-RELATED"/>
    <property type="match status" value="1"/>
</dbReference>
<name>A0ABP7MBW2_9ACTN</name>
<dbReference type="Proteomes" id="UP001501000">
    <property type="component" value="Unassembled WGS sequence"/>
</dbReference>
<dbReference type="InterPro" id="IPR013325">
    <property type="entry name" value="RNA_pol_sigma_r2"/>
</dbReference>
<dbReference type="Pfam" id="PF08281">
    <property type="entry name" value="Sigma70_r4_2"/>
    <property type="match status" value="1"/>
</dbReference>
<accession>A0ABP7MBW2</accession>
<dbReference type="SUPFAM" id="SSF88946">
    <property type="entry name" value="Sigma2 domain of RNA polymerase sigma factors"/>
    <property type="match status" value="1"/>
</dbReference>
<keyword evidence="3" id="KW-0805">Transcription regulation</keyword>
<comment type="similarity">
    <text evidence="1">Belongs to the sigma-70 factor family. ECF subfamily.</text>
</comment>
<dbReference type="InterPro" id="IPR013249">
    <property type="entry name" value="RNA_pol_sigma70_r4_t2"/>
</dbReference>
<comment type="subunit">
    <text evidence="2">Interacts transiently with the RNA polymerase catalytic core formed by RpoA, RpoB, RpoC and RpoZ (2 alpha, 1 beta, 1 beta' and 1 omega subunit) to form the RNA polymerase holoenzyme that can initiate transcription.</text>
</comment>
<dbReference type="InterPro" id="IPR052704">
    <property type="entry name" value="ECF_Sigma-70_Domain"/>
</dbReference>
<protein>
    <submittedName>
        <fullName evidence="8">RNA polymerase sigma factor SigJ</fullName>
    </submittedName>
</protein>
<evidence type="ECO:0000256" key="1">
    <source>
        <dbReference type="ARBA" id="ARBA00010641"/>
    </source>
</evidence>
<dbReference type="NCBIfam" id="TIGR02937">
    <property type="entry name" value="sigma70-ECF"/>
    <property type="match status" value="1"/>
</dbReference>
<dbReference type="PANTHER" id="PTHR30173">
    <property type="entry name" value="SIGMA 19 FACTOR"/>
    <property type="match status" value="1"/>
</dbReference>
<evidence type="ECO:0000259" key="7">
    <source>
        <dbReference type="Pfam" id="PF08281"/>
    </source>
</evidence>